<proteinExistence type="predicted"/>
<dbReference type="PROSITE" id="PS51257">
    <property type="entry name" value="PROKAR_LIPOPROTEIN"/>
    <property type="match status" value="1"/>
</dbReference>
<reference evidence="1" key="1">
    <citation type="journal article" date="2022" name="IScience">
        <title>Evolution of zygomycete secretomes and the origins of terrestrial fungal ecologies.</title>
        <authorList>
            <person name="Chang Y."/>
            <person name="Wang Y."/>
            <person name="Mondo S."/>
            <person name="Ahrendt S."/>
            <person name="Andreopoulos W."/>
            <person name="Barry K."/>
            <person name="Beard J."/>
            <person name="Benny G.L."/>
            <person name="Blankenship S."/>
            <person name="Bonito G."/>
            <person name="Cuomo C."/>
            <person name="Desiro A."/>
            <person name="Gervers K.A."/>
            <person name="Hundley H."/>
            <person name="Kuo A."/>
            <person name="LaButti K."/>
            <person name="Lang B.F."/>
            <person name="Lipzen A."/>
            <person name="O'Donnell K."/>
            <person name="Pangilinan J."/>
            <person name="Reynolds N."/>
            <person name="Sandor L."/>
            <person name="Smith M.E."/>
            <person name="Tsang A."/>
            <person name="Grigoriev I.V."/>
            <person name="Stajich J.E."/>
            <person name="Spatafora J.W."/>
        </authorList>
    </citation>
    <scope>NUCLEOTIDE SEQUENCE</scope>
    <source>
        <strain evidence="1">RSA 2281</strain>
    </source>
</reference>
<gene>
    <name evidence="1" type="ORF">BDA99DRAFT_540823</name>
</gene>
<protein>
    <submittedName>
        <fullName evidence="1">Uncharacterized protein</fullName>
    </submittedName>
</protein>
<dbReference type="EMBL" id="JAIXMP010000027">
    <property type="protein sequence ID" value="KAI9252826.1"/>
    <property type="molecule type" value="Genomic_DNA"/>
</dbReference>
<organism evidence="1 2">
    <name type="scientific">Phascolomyces articulosus</name>
    <dbReference type="NCBI Taxonomy" id="60185"/>
    <lineage>
        <taxon>Eukaryota</taxon>
        <taxon>Fungi</taxon>
        <taxon>Fungi incertae sedis</taxon>
        <taxon>Mucoromycota</taxon>
        <taxon>Mucoromycotina</taxon>
        <taxon>Mucoromycetes</taxon>
        <taxon>Mucorales</taxon>
        <taxon>Lichtheimiaceae</taxon>
        <taxon>Phascolomyces</taxon>
    </lineage>
</organism>
<dbReference type="AlphaFoldDB" id="A0AAD5PAC1"/>
<keyword evidence="2" id="KW-1185">Reference proteome</keyword>
<evidence type="ECO:0000313" key="2">
    <source>
        <dbReference type="Proteomes" id="UP001209540"/>
    </source>
</evidence>
<accession>A0AAD5PAC1</accession>
<comment type="caution">
    <text evidence="1">The sequence shown here is derived from an EMBL/GenBank/DDBJ whole genome shotgun (WGS) entry which is preliminary data.</text>
</comment>
<name>A0AAD5PAC1_9FUNG</name>
<dbReference type="Proteomes" id="UP001209540">
    <property type="component" value="Unassembled WGS sequence"/>
</dbReference>
<sequence length="154" mass="17211">MLLSRLQAISQLFLLACEQSYYHVSRVITGIAYLLSKLPNNLIVNTTTISETELLEHSSWSAIVRIYCCFGSIELLLKIVTNRGTAVQMQQYLCLVMNNIANHFGHGEIKVAELTHNSDALCCDILTKAIDNVVFGQKHLMAKSSRQETAVLCH</sequence>
<evidence type="ECO:0000313" key="1">
    <source>
        <dbReference type="EMBL" id="KAI9252826.1"/>
    </source>
</evidence>
<reference evidence="1" key="2">
    <citation type="submission" date="2023-02" db="EMBL/GenBank/DDBJ databases">
        <authorList>
            <consortium name="DOE Joint Genome Institute"/>
            <person name="Mondo S.J."/>
            <person name="Chang Y."/>
            <person name="Wang Y."/>
            <person name="Ahrendt S."/>
            <person name="Andreopoulos W."/>
            <person name="Barry K."/>
            <person name="Beard J."/>
            <person name="Benny G.L."/>
            <person name="Blankenship S."/>
            <person name="Bonito G."/>
            <person name="Cuomo C."/>
            <person name="Desiro A."/>
            <person name="Gervers K.A."/>
            <person name="Hundley H."/>
            <person name="Kuo A."/>
            <person name="LaButti K."/>
            <person name="Lang B.F."/>
            <person name="Lipzen A."/>
            <person name="O'Donnell K."/>
            <person name="Pangilinan J."/>
            <person name="Reynolds N."/>
            <person name="Sandor L."/>
            <person name="Smith M.W."/>
            <person name="Tsang A."/>
            <person name="Grigoriev I.V."/>
            <person name="Stajich J.E."/>
            <person name="Spatafora J.W."/>
        </authorList>
    </citation>
    <scope>NUCLEOTIDE SEQUENCE</scope>
    <source>
        <strain evidence="1">RSA 2281</strain>
    </source>
</reference>